<evidence type="ECO:0000256" key="3">
    <source>
        <dbReference type="ARBA" id="ARBA00022695"/>
    </source>
</evidence>
<name>A0A0M0J8D6_9EUKA</name>
<keyword evidence="5" id="KW-0547">Nucleotide-binding</keyword>
<dbReference type="PANTHER" id="PTHR47788:SF1">
    <property type="entry name" value="A-ADDING TRNA NUCLEOTIDYLTRANSFERASE"/>
    <property type="match status" value="1"/>
</dbReference>
<keyword evidence="12" id="KW-1185">Reference proteome</keyword>
<evidence type="ECO:0000259" key="10">
    <source>
        <dbReference type="PROSITE" id="PS51371"/>
    </source>
</evidence>
<evidence type="ECO:0000256" key="6">
    <source>
        <dbReference type="ARBA" id="ARBA00022842"/>
    </source>
</evidence>
<protein>
    <submittedName>
        <fullName evidence="11">Polya polymerase</fullName>
    </submittedName>
</protein>
<comment type="cofactor">
    <cofactor evidence="1">
        <name>Mg(2+)</name>
        <dbReference type="ChEBI" id="CHEBI:18420"/>
    </cofactor>
</comment>
<evidence type="ECO:0000256" key="2">
    <source>
        <dbReference type="ARBA" id="ARBA00022694"/>
    </source>
</evidence>
<sequence length="504" mass="54767">MLLTMLAITATFYVGIPLRPPSTLRARCVIAATPKTELDEACNVVLTHTNTDFDSLAGAVALAKLWSIERPEVPTHVVMPRGVNPLVGRFLAYHKHLLPIRGFKTIRAVDIGAIGVVDTQSANRLGPAAAWLENASHVAVYDHHSCVDGDINPTELHLEPVGSVTTVLVEELQKHAHKIKLSETEATLFALGIRADTGALSFPSTTPRDGRALVYLMEQGASQLAIAEFGQARLSAVQRDLLASAMRDVQSCEHEGLKVGTVCLDTGRGFVTGMSAVCEELLQLLSFDALLLGITHRNAKQQSFLSLIGRCSPRASAVDLNDVMGQPAVAVEEVDELPRALPNAPPSVVAEARSLLNRALEHVISQVPEQPTAEDLMTKTVFSCSPGDTMEEAMKMMNRIAKKAVPVIDDERKLMGMLKFSDVVKAEQAGKGQQLVKVWMRRDVVTIAPEAKFDKVEQLIIDTGSGRLPVTDENGVLLGLVTRTDVLRQHRMYGRLGRGARRVR</sequence>
<evidence type="ECO:0000313" key="11">
    <source>
        <dbReference type="EMBL" id="KOO22745.1"/>
    </source>
</evidence>
<dbReference type="EMBL" id="JWZX01003254">
    <property type="protein sequence ID" value="KOO22745.1"/>
    <property type="molecule type" value="Genomic_DNA"/>
</dbReference>
<dbReference type="OrthoDB" id="418595at2759"/>
<dbReference type="Pfam" id="PF01368">
    <property type="entry name" value="DHH"/>
    <property type="match status" value="1"/>
</dbReference>
<dbReference type="GO" id="GO:0000166">
    <property type="term" value="F:nucleotide binding"/>
    <property type="evidence" value="ECO:0007669"/>
    <property type="project" value="UniProtKB-KW"/>
</dbReference>
<dbReference type="InterPro" id="IPR000644">
    <property type="entry name" value="CBS_dom"/>
</dbReference>
<dbReference type="AlphaFoldDB" id="A0A0M0J8D6"/>
<comment type="caution">
    <text evidence="11">The sequence shown here is derived from an EMBL/GenBank/DDBJ whole genome shotgun (WGS) entry which is preliminary data.</text>
</comment>
<dbReference type="SUPFAM" id="SSF64182">
    <property type="entry name" value="DHH phosphoesterases"/>
    <property type="match status" value="1"/>
</dbReference>
<gene>
    <name evidence="11" type="ORF">Ctob_001793</name>
</gene>
<evidence type="ECO:0000256" key="7">
    <source>
        <dbReference type="ARBA" id="ARBA00022884"/>
    </source>
</evidence>
<accession>A0A0M0J8D6</accession>
<dbReference type="SUPFAM" id="SSF54631">
    <property type="entry name" value="CBS-domain pair"/>
    <property type="match status" value="1"/>
</dbReference>
<dbReference type="InterPro" id="IPR046342">
    <property type="entry name" value="CBS_dom_sf"/>
</dbReference>
<evidence type="ECO:0000256" key="5">
    <source>
        <dbReference type="ARBA" id="ARBA00022741"/>
    </source>
</evidence>
<dbReference type="PROSITE" id="PS51371">
    <property type="entry name" value="CBS"/>
    <property type="match status" value="2"/>
</dbReference>
<keyword evidence="4" id="KW-0479">Metal-binding</keyword>
<feature type="domain" description="CBS" evidence="10">
    <location>
        <begin position="377"/>
        <end position="435"/>
    </location>
</feature>
<dbReference type="InterPro" id="IPR001667">
    <property type="entry name" value="DDH_dom"/>
</dbReference>
<dbReference type="Gene3D" id="3.90.1640.10">
    <property type="entry name" value="inorganic pyrophosphatase (n-terminal core)"/>
    <property type="match status" value="1"/>
</dbReference>
<dbReference type="Pfam" id="PF00571">
    <property type="entry name" value="CBS"/>
    <property type="match status" value="2"/>
</dbReference>
<dbReference type="InterPro" id="IPR038763">
    <property type="entry name" value="DHH_sf"/>
</dbReference>
<keyword evidence="8" id="KW-0129">CBS domain</keyword>
<dbReference type="Proteomes" id="UP000037460">
    <property type="component" value="Unassembled WGS sequence"/>
</dbReference>
<feature type="signal peptide" evidence="9">
    <location>
        <begin position="1"/>
        <end position="17"/>
    </location>
</feature>
<dbReference type="InterPro" id="IPR052390">
    <property type="entry name" value="tRNA_nt/polyA_polymerase"/>
</dbReference>
<feature type="chain" id="PRO_5005601626" evidence="9">
    <location>
        <begin position="18"/>
        <end position="504"/>
    </location>
</feature>
<dbReference type="GO" id="GO:0046872">
    <property type="term" value="F:metal ion binding"/>
    <property type="evidence" value="ECO:0007669"/>
    <property type="project" value="UniProtKB-KW"/>
</dbReference>
<keyword evidence="9" id="KW-0732">Signal</keyword>
<organism evidence="11 12">
    <name type="scientific">Chrysochromulina tobinii</name>
    <dbReference type="NCBI Taxonomy" id="1460289"/>
    <lineage>
        <taxon>Eukaryota</taxon>
        <taxon>Haptista</taxon>
        <taxon>Haptophyta</taxon>
        <taxon>Prymnesiophyceae</taxon>
        <taxon>Prymnesiales</taxon>
        <taxon>Chrysochromulinaceae</taxon>
        <taxon>Chrysochromulina</taxon>
    </lineage>
</organism>
<dbReference type="GO" id="GO:0008033">
    <property type="term" value="P:tRNA processing"/>
    <property type="evidence" value="ECO:0007669"/>
    <property type="project" value="UniProtKB-KW"/>
</dbReference>
<keyword evidence="7" id="KW-0694">RNA-binding</keyword>
<keyword evidence="2" id="KW-0819">tRNA processing</keyword>
<evidence type="ECO:0000313" key="12">
    <source>
        <dbReference type="Proteomes" id="UP000037460"/>
    </source>
</evidence>
<keyword evidence="3" id="KW-0548">Nucleotidyltransferase</keyword>
<dbReference type="Gene3D" id="3.10.580.10">
    <property type="entry name" value="CBS-domain"/>
    <property type="match status" value="2"/>
</dbReference>
<evidence type="ECO:0000256" key="1">
    <source>
        <dbReference type="ARBA" id="ARBA00001946"/>
    </source>
</evidence>
<feature type="domain" description="CBS" evidence="10">
    <location>
        <begin position="440"/>
        <end position="498"/>
    </location>
</feature>
<keyword evidence="6" id="KW-0460">Magnesium</keyword>
<reference evidence="12" key="1">
    <citation type="journal article" date="2015" name="PLoS Genet.">
        <title>Genome Sequence and Transcriptome Analyses of Chrysochromulina tobin: Metabolic Tools for Enhanced Algal Fitness in the Prominent Order Prymnesiales (Haptophyceae).</title>
        <authorList>
            <person name="Hovde B.T."/>
            <person name="Deodato C.R."/>
            <person name="Hunsperger H.M."/>
            <person name="Ryken S.A."/>
            <person name="Yost W."/>
            <person name="Jha R.K."/>
            <person name="Patterson J."/>
            <person name="Monnat R.J. Jr."/>
            <person name="Barlow S.B."/>
            <person name="Starkenburg S.R."/>
            <person name="Cattolico R.A."/>
        </authorList>
    </citation>
    <scope>NUCLEOTIDE SEQUENCE</scope>
    <source>
        <strain evidence="12">CCMP291</strain>
    </source>
</reference>
<dbReference type="GO" id="GO:0003723">
    <property type="term" value="F:RNA binding"/>
    <property type="evidence" value="ECO:0007669"/>
    <property type="project" value="UniProtKB-KW"/>
</dbReference>
<dbReference type="GO" id="GO:0016779">
    <property type="term" value="F:nucleotidyltransferase activity"/>
    <property type="evidence" value="ECO:0007669"/>
    <property type="project" value="UniProtKB-KW"/>
</dbReference>
<proteinExistence type="predicted"/>
<evidence type="ECO:0000256" key="4">
    <source>
        <dbReference type="ARBA" id="ARBA00022723"/>
    </source>
</evidence>
<dbReference type="PANTHER" id="PTHR47788">
    <property type="entry name" value="POLYA POLYMERASE"/>
    <property type="match status" value="1"/>
</dbReference>
<dbReference type="SMART" id="SM00116">
    <property type="entry name" value="CBS"/>
    <property type="match status" value="2"/>
</dbReference>
<evidence type="ECO:0000256" key="8">
    <source>
        <dbReference type="PROSITE-ProRule" id="PRU00703"/>
    </source>
</evidence>
<keyword evidence="3" id="KW-0808">Transferase</keyword>
<evidence type="ECO:0000256" key="9">
    <source>
        <dbReference type="SAM" id="SignalP"/>
    </source>
</evidence>